<evidence type="ECO:0000256" key="1">
    <source>
        <dbReference type="SAM" id="SignalP"/>
    </source>
</evidence>
<dbReference type="PROSITE" id="PS51257">
    <property type="entry name" value="PROKAR_LIPOPROTEIN"/>
    <property type="match status" value="1"/>
</dbReference>
<name>A0ABU2S628_9ACTN</name>
<dbReference type="SUPFAM" id="SSF53850">
    <property type="entry name" value="Periplasmic binding protein-like II"/>
    <property type="match status" value="1"/>
</dbReference>
<sequence>MRHRMTAVAAAGAVVFGAGACGAATSPADGANGAGAAGEGVVRVGETDGVPSAFLKYGEQQGFFEEHGIDLRIDTSAGGAAAIPALVGGNLDIAGSNVVSGMLAAGQGLPLRMVAPGTFATDDVESDFSSVLVPEDSAIASAEDLAGTSIAVNTLQNIGDITIMAALEERGVDTSGIEFVELGFPDMLPALESGRVDAAWIIEPFQTMGVEQGFRPVLRPYAESMEGLQVGSYLTTQQFAEGNADLVEAFDAAVADTAASITEDPDGFRAALPEIEELDPAVADAMVLPQFKSELDESSLEFIADRMLTNGFVDDAIDLDALTGR</sequence>
<dbReference type="RefSeq" id="WP_311618635.1">
    <property type="nucleotide sequence ID" value="NZ_JAVREV010000009.1"/>
</dbReference>
<dbReference type="Pfam" id="PF09084">
    <property type="entry name" value="NMT1"/>
    <property type="match status" value="1"/>
</dbReference>
<proteinExistence type="predicted"/>
<evidence type="ECO:0000313" key="4">
    <source>
        <dbReference type="Proteomes" id="UP001183615"/>
    </source>
</evidence>
<keyword evidence="4" id="KW-1185">Reference proteome</keyword>
<dbReference type="PANTHER" id="PTHR30024:SF42">
    <property type="entry name" value="ALIPHATIC SULFONATES-BINDING PROTEIN-RELATED"/>
    <property type="match status" value="1"/>
</dbReference>
<dbReference type="PANTHER" id="PTHR30024">
    <property type="entry name" value="ALIPHATIC SULFONATES-BINDING PROTEIN-RELATED"/>
    <property type="match status" value="1"/>
</dbReference>
<protein>
    <submittedName>
        <fullName evidence="3">ABC transporter substrate-binding protein</fullName>
    </submittedName>
</protein>
<organism evidence="3 4">
    <name type="scientific">Streptomyces johnsoniae</name>
    <dbReference type="NCBI Taxonomy" id="3075532"/>
    <lineage>
        <taxon>Bacteria</taxon>
        <taxon>Bacillati</taxon>
        <taxon>Actinomycetota</taxon>
        <taxon>Actinomycetes</taxon>
        <taxon>Kitasatosporales</taxon>
        <taxon>Streptomycetaceae</taxon>
        <taxon>Streptomyces</taxon>
    </lineage>
</organism>
<dbReference type="Proteomes" id="UP001183615">
    <property type="component" value="Unassembled WGS sequence"/>
</dbReference>
<dbReference type="InterPro" id="IPR015168">
    <property type="entry name" value="SsuA/THI5"/>
</dbReference>
<accession>A0ABU2S628</accession>
<dbReference type="Gene3D" id="3.40.190.10">
    <property type="entry name" value="Periplasmic binding protein-like II"/>
    <property type="match status" value="2"/>
</dbReference>
<evidence type="ECO:0000259" key="2">
    <source>
        <dbReference type="Pfam" id="PF09084"/>
    </source>
</evidence>
<dbReference type="EMBL" id="JAVREV010000009">
    <property type="protein sequence ID" value="MDT0444367.1"/>
    <property type="molecule type" value="Genomic_DNA"/>
</dbReference>
<gene>
    <name evidence="3" type="ORF">RM779_17445</name>
</gene>
<feature type="domain" description="SsuA/THI5-like" evidence="2">
    <location>
        <begin position="57"/>
        <end position="266"/>
    </location>
</feature>
<evidence type="ECO:0000313" key="3">
    <source>
        <dbReference type="EMBL" id="MDT0444367.1"/>
    </source>
</evidence>
<reference evidence="4" key="1">
    <citation type="submission" date="2023-07" db="EMBL/GenBank/DDBJ databases">
        <title>30 novel species of actinomycetes from the DSMZ collection.</title>
        <authorList>
            <person name="Nouioui I."/>
        </authorList>
    </citation>
    <scope>NUCLEOTIDE SEQUENCE [LARGE SCALE GENOMIC DNA]</scope>
    <source>
        <strain evidence="4">DSM 41886</strain>
    </source>
</reference>
<comment type="caution">
    <text evidence="3">The sequence shown here is derived from an EMBL/GenBank/DDBJ whole genome shotgun (WGS) entry which is preliminary data.</text>
</comment>
<feature type="signal peptide" evidence="1">
    <location>
        <begin position="1"/>
        <end position="23"/>
    </location>
</feature>
<keyword evidence="1" id="KW-0732">Signal</keyword>
<feature type="chain" id="PRO_5045450361" evidence="1">
    <location>
        <begin position="24"/>
        <end position="325"/>
    </location>
</feature>